<dbReference type="VEuPathDB" id="CryptoDB:Cvel_11506"/>
<sequence>MIQNSSRPLRRWGRLRVLPSRAAFLSSCSQGAGASLDAQEGKEKASIQGKKPFRFIPQHEGAFEAIVKAVSKGDGQRRRNGVDGDGKDVESLSTSPPEAVWKQMETLACKHSRSFTKDQVVRLLELWAGRHRRDEKLFFYLGNEVMSRLIIRREMRAADVVSCLQSFATVGIRNEALFDRMGAVIGGATERFSAIQLTETVLAFSRLNLRSTSVLHKIAQRGNECSADLTLSQIATVMYAFMHLDIPSPEFLGKLLSRAVSLLGPSSSSAAAAAPSLLSEDAGGRGEIKEELERDGSCQNSCSSNERRETVEKSFNSPLSPSSLSLLLSAVSRISSDDRERPPYSLPSFVPPSLCPLLLARLSQTLQESPDDFGTSLLARLTTALVDIVGVRKQRDVETETGVSLDNCAVWGLHPEMVTAFVEALSARWIEVLQLEEEKGKVRAWGAEEVRYFLVTLEGLSLMVPESSAVRLFEEARPTFVSIMPAVQLSQLALAPSLVSRVRLRDLQFIDAVCLRSAVWLKGFRARRKKENSGVITAAAADILEVLVDLEVVRGDCEDIRGVDRFLDEICENLSVLLPMMDDCTAMRTAASLVRLNLVGRLSREPALLRQQSVGVGGGGDVESGGVRARQESLCVVSVWDALGRRLLPCLSEGSVQKIVKRGSEAERRALESVRLSGVLLFGVSFREKGGGEQKDESLGQRTNVKAGGKSGSGVRRRSSAAERENGRVFALSTRWRLFLSQRLLAAVPEAALAVKGAGGGETKGPAEGLREEGRNSAEEGGLRVLEALVEQLRQADVLRCPLPSAQVETTADFFTLQGGDEGQNGDPKGDEGTPLSIFAGGLVEAPECIDPLLVNRWRNACSSRDILDNAGREDSILTTPGKGGRQSKTEAEAWQEVKAAISALRLPQPFVFNYWEDPFCLAAVCLATRSYDESIDREVKLSKQKRWL</sequence>
<feature type="compositionally biased region" description="Basic and acidic residues" evidence="1">
    <location>
        <begin position="690"/>
        <end position="699"/>
    </location>
</feature>
<evidence type="ECO:0000259" key="2">
    <source>
        <dbReference type="Pfam" id="PF26188"/>
    </source>
</evidence>
<dbReference type="InterPro" id="IPR058917">
    <property type="entry name" value="RESC6_dom"/>
</dbReference>
<organism evidence="3">
    <name type="scientific">Chromera velia CCMP2878</name>
    <dbReference type="NCBI Taxonomy" id="1169474"/>
    <lineage>
        <taxon>Eukaryota</taxon>
        <taxon>Sar</taxon>
        <taxon>Alveolata</taxon>
        <taxon>Colpodellida</taxon>
        <taxon>Chromeraceae</taxon>
        <taxon>Chromera</taxon>
    </lineage>
</organism>
<evidence type="ECO:0000313" key="3">
    <source>
        <dbReference type="EMBL" id="CEM52779.1"/>
    </source>
</evidence>
<protein>
    <recommendedName>
        <fullName evidence="2">RNA-editing substrate-binding complex 6 protein domain-containing protein</fullName>
    </recommendedName>
</protein>
<feature type="compositionally biased region" description="Basic and acidic residues" evidence="1">
    <location>
        <begin position="74"/>
        <end position="90"/>
    </location>
</feature>
<feature type="region of interest" description="Disordered" evidence="1">
    <location>
        <begin position="74"/>
        <end position="95"/>
    </location>
</feature>
<dbReference type="AlphaFoldDB" id="A0A0G4I740"/>
<name>A0A0G4I740_9ALVE</name>
<feature type="domain" description="RNA-editing substrate-binding complex 6 protein" evidence="2">
    <location>
        <begin position="108"/>
        <end position="264"/>
    </location>
</feature>
<dbReference type="Pfam" id="PF26188">
    <property type="entry name" value="RESC6"/>
    <property type="match status" value="1"/>
</dbReference>
<feature type="region of interest" description="Disordered" evidence="1">
    <location>
        <begin position="690"/>
        <end position="720"/>
    </location>
</feature>
<accession>A0A0G4I740</accession>
<reference evidence="3" key="1">
    <citation type="submission" date="2014-11" db="EMBL/GenBank/DDBJ databases">
        <authorList>
            <person name="Otto D Thomas"/>
            <person name="Naeem Raeece"/>
        </authorList>
    </citation>
    <scope>NUCLEOTIDE SEQUENCE</scope>
</reference>
<dbReference type="EMBL" id="CDMZ01005367">
    <property type="protein sequence ID" value="CEM52779.1"/>
    <property type="molecule type" value="Genomic_DNA"/>
</dbReference>
<gene>
    <name evidence="3" type="ORF">Cvel_11506</name>
</gene>
<evidence type="ECO:0000256" key="1">
    <source>
        <dbReference type="SAM" id="MobiDB-lite"/>
    </source>
</evidence>
<proteinExistence type="predicted"/>